<protein>
    <submittedName>
        <fullName evidence="2">Class I SAM-dependent methyltransferase</fullName>
    </submittedName>
</protein>
<evidence type="ECO:0000259" key="1">
    <source>
        <dbReference type="Pfam" id="PF08241"/>
    </source>
</evidence>
<dbReference type="CDD" id="cd02440">
    <property type="entry name" value="AdoMet_MTases"/>
    <property type="match status" value="1"/>
</dbReference>
<dbReference type="Proteomes" id="UP001147700">
    <property type="component" value="Unassembled WGS sequence"/>
</dbReference>
<organism evidence="2 3">
    <name type="scientific">Solirubrobacter deserti</name>
    <dbReference type="NCBI Taxonomy" id="2282478"/>
    <lineage>
        <taxon>Bacteria</taxon>
        <taxon>Bacillati</taxon>
        <taxon>Actinomycetota</taxon>
        <taxon>Thermoleophilia</taxon>
        <taxon>Solirubrobacterales</taxon>
        <taxon>Solirubrobacteraceae</taxon>
        <taxon>Solirubrobacter</taxon>
    </lineage>
</organism>
<dbReference type="InterPro" id="IPR013216">
    <property type="entry name" value="Methyltransf_11"/>
</dbReference>
<dbReference type="PANTHER" id="PTHR45036">
    <property type="entry name" value="METHYLTRANSFERASE LIKE 7B"/>
    <property type="match status" value="1"/>
</dbReference>
<keyword evidence="2" id="KW-0808">Transferase</keyword>
<dbReference type="EMBL" id="JAPCID010000047">
    <property type="protein sequence ID" value="MDA0140903.1"/>
    <property type="molecule type" value="Genomic_DNA"/>
</dbReference>
<proteinExistence type="predicted"/>
<dbReference type="PANTHER" id="PTHR45036:SF1">
    <property type="entry name" value="METHYLTRANSFERASE LIKE 7A"/>
    <property type="match status" value="1"/>
</dbReference>
<dbReference type="GO" id="GO:0008168">
    <property type="term" value="F:methyltransferase activity"/>
    <property type="evidence" value="ECO:0007669"/>
    <property type="project" value="UniProtKB-KW"/>
</dbReference>
<comment type="caution">
    <text evidence="2">The sequence shown here is derived from an EMBL/GenBank/DDBJ whole genome shotgun (WGS) entry which is preliminary data.</text>
</comment>
<evidence type="ECO:0000313" key="3">
    <source>
        <dbReference type="Proteomes" id="UP001147700"/>
    </source>
</evidence>
<feature type="domain" description="Methyltransferase type 11" evidence="1">
    <location>
        <begin position="35"/>
        <end position="125"/>
    </location>
</feature>
<accession>A0ABT4RQQ6</accession>
<evidence type="ECO:0000313" key="2">
    <source>
        <dbReference type="EMBL" id="MDA0140903.1"/>
    </source>
</evidence>
<dbReference type="SUPFAM" id="SSF53335">
    <property type="entry name" value="S-adenosyl-L-methionine-dependent methyltransferases"/>
    <property type="match status" value="1"/>
</dbReference>
<reference evidence="2" key="1">
    <citation type="submission" date="2022-10" db="EMBL/GenBank/DDBJ databases">
        <title>The WGS of Solirubrobacter sp. CPCC 204708.</title>
        <authorList>
            <person name="Jiang Z."/>
        </authorList>
    </citation>
    <scope>NUCLEOTIDE SEQUENCE</scope>
    <source>
        <strain evidence="2">CPCC 204708</strain>
    </source>
</reference>
<name>A0ABT4RQQ6_9ACTN</name>
<dbReference type="Pfam" id="PF08241">
    <property type="entry name" value="Methyltransf_11"/>
    <property type="match status" value="1"/>
</dbReference>
<gene>
    <name evidence="2" type="ORF">OJ962_25630</name>
</gene>
<keyword evidence="3" id="KW-1185">Reference proteome</keyword>
<dbReference type="InterPro" id="IPR052356">
    <property type="entry name" value="Thiol_S-MT"/>
</dbReference>
<dbReference type="InterPro" id="IPR029063">
    <property type="entry name" value="SAM-dependent_MTases_sf"/>
</dbReference>
<dbReference type="Gene3D" id="3.40.50.150">
    <property type="entry name" value="Vaccinia Virus protein VP39"/>
    <property type="match status" value="1"/>
</dbReference>
<keyword evidence="2" id="KW-0489">Methyltransferase</keyword>
<dbReference type="RefSeq" id="WP_202958321.1">
    <property type="nucleotide sequence ID" value="NZ_JAPCID010000047.1"/>
</dbReference>
<sequence length="195" mass="21078">MLFALIYDSALALGERRGMAARRREALRSLRGRVLEVGAGTGLNLPHYPDGLEVVLTEPDAAMARRLRRRAGARPVIGAGAEALPFEDGSFDAVVSTMVLCTVADPAAAIRELRRVLRPGGRLVFIEHVRSGSHRLARWQDRLATPWRAVAAGCRCNQPTLELLRAGGMTVTAGEARWRGMPALVAPLVIGEARP</sequence>
<dbReference type="GO" id="GO:0032259">
    <property type="term" value="P:methylation"/>
    <property type="evidence" value="ECO:0007669"/>
    <property type="project" value="UniProtKB-KW"/>
</dbReference>